<dbReference type="SUPFAM" id="SSF56112">
    <property type="entry name" value="Protein kinase-like (PK-like)"/>
    <property type="match status" value="1"/>
</dbReference>
<name>A0ABQ7K5M2_9FUNG</name>
<comment type="caution">
    <text evidence="4">The sequence shown here is derived from an EMBL/GenBank/DDBJ whole genome shotgun (WGS) entry which is preliminary data.</text>
</comment>
<protein>
    <recommendedName>
        <fullName evidence="3">Protein kinase domain-containing protein</fullName>
    </recommendedName>
</protein>
<proteinExistence type="predicted"/>
<keyword evidence="5" id="KW-1185">Reference proteome</keyword>
<feature type="region of interest" description="Disordered" evidence="2">
    <location>
        <begin position="118"/>
        <end position="151"/>
    </location>
</feature>
<evidence type="ECO:0000259" key="3">
    <source>
        <dbReference type="PROSITE" id="PS50011"/>
    </source>
</evidence>
<dbReference type="EMBL" id="JAAAIM010000208">
    <property type="protein sequence ID" value="KAG0292151.1"/>
    <property type="molecule type" value="Genomic_DNA"/>
</dbReference>
<dbReference type="PANTHER" id="PTHR24345">
    <property type="entry name" value="SERINE/THREONINE-PROTEIN KINASE PLK"/>
    <property type="match status" value="1"/>
</dbReference>
<evidence type="ECO:0000256" key="2">
    <source>
        <dbReference type="SAM" id="MobiDB-lite"/>
    </source>
</evidence>
<dbReference type="Gene3D" id="1.10.510.10">
    <property type="entry name" value="Transferase(Phosphotransferase) domain 1"/>
    <property type="match status" value="1"/>
</dbReference>
<reference evidence="4 5" key="1">
    <citation type="journal article" date="2020" name="Fungal Divers.">
        <title>Resolving the Mortierellaceae phylogeny through synthesis of multi-gene phylogenetics and phylogenomics.</title>
        <authorList>
            <person name="Vandepol N."/>
            <person name="Liber J."/>
            <person name="Desiro A."/>
            <person name="Na H."/>
            <person name="Kennedy M."/>
            <person name="Barry K."/>
            <person name="Grigoriev I.V."/>
            <person name="Miller A.N."/>
            <person name="O'Donnell K."/>
            <person name="Stajich J.E."/>
            <person name="Bonito G."/>
        </authorList>
    </citation>
    <scope>NUCLEOTIDE SEQUENCE [LARGE SCALE GENOMIC DNA]</scope>
    <source>
        <strain evidence="4 5">AD045</strain>
    </source>
</reference>
<accession>A0ABQ7K5M2</accession>
<feature type="coiled-coil region" evidence="1">
    <location>
        <begin position="225"/>
        <end position="273"/>
    </location>
</feature>
<dbReference type="InterPro" id="IPR011009">
    <property type="entry name" value="Kinase-like_dom_sf"/>
</dbReference>
<evidence type="ECO:0000313" key="4">
    <source>
        <dbReference type="EMBL" id="KAG0292151.1"/>
    </source>
</evidence>
<dbReference type="CDD" id="cd00180">
    <property type="entry name" value="PKc"/>
    <property type="match status" value="1"/>
</dbReference>
<dbReference type="PROSITE" id="PS50011">
    <property type="entry name" value="PROTEIN_KINASE_DOM"/>
    <property type="match status" value="1"/>
</dbReference>
<feature type="compositionally biased region" description="Basic and acidic residues" evidence="2">
    <location>
        <begin position="135"/>
        <end position="146"/>
    </location>
</feature>
<dbReference type="Pfam" id="PF00069">
    <property type="entry name" value="Pkinase"/>
    <property type="match status" value="1"/>
</dbReference>
<feature type="region of interest" description="Disordered" evidence="2">
    <location>
        <begin position="334"/>
        <end position="359"/>
    </location>
</feature>
<dbReference type="Proteomes" id="UP001194696">
    <property type="component" value="Unassembled WGS sequence"/>
</dbReference>
<evidence type="ECO:0000313" key="5">
    <source>
        <dbReference type="Proteomes" id="UP001194696"/>
    </source>
</evidence>
<dbReference type="SMART" id="SM00220">
    <property type="entry name" value="S_TKc"/>
    <property type="match status" value="1"/>
</dbReference>
<evidence type="ECO:0000256" key="1">
    <source>
        <dbReference type="SAM" id="Coils"/>
    </source>
</evidence>
<feature type="compositionally biased region" description="Basic and acidic residues" evidence="2">
    <location>
        <begin position="174"/>
        <end position="190"/>
    </location>
</feature>
<sequence length="359" mass="39957">MSKNKDVTQMVWMEVKYVRRLERGGRHAYVAKFYNVVQNDVDGVCLLFELYLADDFLQLLANRGALLDPETRYFGKQLIKGLKYVHDAGVIHCDFKPENVLVDGNMVLKIADFGHAEHGDKKTGERGPTGTPACKLRDFSPGRKENSPSCLFQRGYYPKELKTDEFNTPPTFIDEDKRKTSNDGGSDEKVFHNNKRVRQDKKQEVDKGCGVKGKEMLKGPVSNNFSVLKIQVRALRAQKQQEQRQLEALTRRCAGTDKKLEELEEKLREKRGRVAGRVCSSLEAVSGNISSSPKTSNDTSSSPSSCGIDESLHFSIFDSKDSYSIFLDGQVGDLTSSSEVSGDKFSSSLNTSGGISSSL</sequence>
<gene>
    <name evidence="4" type="ORF">BGZ96_004447</name>
</gene>
<feature type="compositionally biased region" description="Low complexity" evidence="2">
    <location>
        <begin position="346"/>
        <end position="359"/>
    </location>
</feature>
<feature type="region of interest" description="Disordered" evidence="2">
    <location>
        <begin position="167"/>
        <end position="190"/>
    </location>
</feature>
<organism evidence="4 5">
    <name type="scientific">Linnemannia gamsii</name>
    <dbReference type="NCBI Taxonomy" id="64522"/>
    <lineage>
        <taxon>Eukaryota</taxon>
        <taxon>Fungi</taxon>
        <taxon>Fungi incertae sedis</taxon>
        <taxon>Mucoromycota</taxon>
        <taxon>Mortierellomycotina</taxon>
        <taxon>Mortierellomycetes</taxon>
        <taxon>Mortierellales</taxon>
        <taxon>Mortierellaceae</taxon>
        <taxon>Linnemannia</taxon>
    </lineage>
</organism>
<feature type="domain" description="Protein kinase" evidence="3">
    <location>
        <begin position="1"/>
        <end position="274"/>
    </location>
</feature>
<keyword evidence="1" id="KW-0175">Coiled coil</keyword>
<dbReference type="InterPro" id="IPR008271">
    <property type="entry name" value="Ser/Thr_kinase_AS"/>
</dbReference>
<dbReference type="InterPro" id="IPR000719">
    <property type="entry name" value="Prot_kinase_dom"/>
</dbReference>
<dbReference type="PROSITE" id="PS00108">
    <property type="entry name" value="PROTEIN_KINASE_ST"/>
    <property type="match status" value="1"/>
</dbReference>